<dbReference type="CDD" id="cd08066">
    <property type="entry name" value="MPN_AMSH_like"/>
    <property type="match status" value="1"/>
</dbReference>
<keyword evidence="4" id="KW-0479">Metal-binding</keyword>
<feature type="region of interest" description="Disordered" evidence="9">
    <location>
        <begin position="205"/>
        <end position="255"/>
    </location>
</feature>
<evidence type="ECO:0000256" key="5">
    <source>
        <dbReference type="ARBA" id="ARBA00022786"/>
    </source>
</evidence>
<keyword evidence="7" id="KW-0862">Zinc</keyword>
<dbReference type="Gene3D" id="1.20.58.80">
    <property type="entry name" value="Phosphotransferase system, lactose/cellobiose-type IIA subunit"/>
    <property type="match status" value="1"/>
</dbReference>
<dbReference type="Pfam" id="PF01398">
    <property type="entry name" value="JAB"/>
    <property type="match status" value="1"/>
</dbReference>
<evidence type="ECO:0000313" key="12">
    <source>
        <dbReference type="Proteomes" id="UP001642501"/>
    </source>
</evidence>
<accession>A0ABP0DX48</accession>
<gene>
    <name evidence="11" type="ORF">SEPCBS57363_004649</name>
</gene>
<dbReference type="SUPFAM" id="SSF102712">
    <property type="entry name" value="JAB1/MPN domain"/>
    <property type="match status" value="1"/>
</dbReference>
<organism evidence="11 12">
    <name type="scientific">Sporothrix epigloea</name>
    <dbReference type="NCBI Taxonomy" id="1892477"/>
    <lineage>
        <taxon>Eukaryota</taxon>
        <taxon>Fungi</taxon>
        <taxon>Dikarya</taxon>
        <taxon>Ascomycota</taxon>
        <taxon>Pezizomycotina</taxon>
        <taxon>Sordariomycetes</taxon>
        <taxon>Sordariomycetidae</taxon>
        <taxon>Ophiostomatales</taxon>
        <taxon>Ophiostomataceae</taxon>
        <taxon>Sporothrix</taxon>
    </lineage>
</organism>
<keyword evidence="6" id="KW-0378">Hydrolase</keyword>
<comment type="cofactor">
    <cofactor evidence="1">
        <name>Zn(2+)</name>
        <dbReference type="ChEBI" id="CHEBI:29105"/>
    </cofactor>
</comment>
<evidence type="ECO:0000256" key="4">
    <source>
        <dbReference type="ARBA" id="ARBA00022723"/>
    </source>
</evidence>
<feature type="compositionally biased region" description="Basic and acidic residues" evidence="9">
    <location>
        <begin position="205"/>
        <end position="214"/>
    </location>
</feature>
<comment type="caution">
    <text evidence="11">The sequence shown here is derived from an EMBL/GenBank/DDBJ whole genome shotgun (WGS) entry which is preliminary data.</text>
</comment>
<proteinExistence type="inferred from homology"/>
<protein>
    <recommendedName>
        <fullName evidence="10">MPN domain-containing protein</fullName>
    </recommendedName>
</protein>
<dbReference type="Gene3D" id="3.40.140.10">
    <property type="entry name" value="Cytidine Deaminase, domain 2"/>
    <property type="match status" value="1"/>
</dbReference>
<evidence type="ECO:0000256" key="1">
    <source>
        <dbReference type="ARBA" id="ARBA00001947"/>
    </source>
</evidence>
<dbReference type="Proteomes" id="UP001642501">
    <property type="component" value="Unassembled WGS sequence"/>
</dbReference>
<dbReference type="SMART" id="SM00232">
    <property type="entry name" value="JAB_MPN"/>
    <property type="match status" value="1"/>
</dbReference>
<keyword evidence="5" id="KW-0833">Ubl conjugation pathway</keyword>
<keyword evidence="8" id="KW-0482">Metalloprotease</keyword>
<evidence type="ECO:0000256" key="9">
    <source>
        <dbReference type="SAM" id="MobiDB-lite"/>
    </source>
</evidence>
<evidence type="ECO:0000256" key="6">
    <source>
        <dbReference type="ARBA" id="ARBA00022801"/>
    </source>
</evidence>
<dbReference type="PANTHER" id="PTHR12947">
    <property type="entry name" value="AMSH-LIKE PROTEASE"/>
    <property type="match status" value="1"/>
</dbReference>
<evidence type="ECO:0000256" key="7">
    <source>
        <dbReference type="ARBA" id="ARBA00022833"/>
    </source>
</evidence>
<evidence type="ECO:0000313" key="11">
    <source>
        <dbReference type="EMBL" id="CAK7271495.1"/>
    </source>
</evidence>
<feature type="region of interest" description="Disordered" evidence="9">
    <location>
        <begin position="1"/>
        <end position="29"/>
    </location>
</feature>
<comment type="similarity">
    <text evidence="2">Belongs to the peptidase M67C family.</text>
</comment>
<dbReference type="EMBL" id="CAWUOM010000089">
    <property type="protein sequence ID" value="CAK7271495.1"/>
    <property type="molecule type" value="Genomic_DNA"/>
</dbReference>
<dbReference type="PANTHER" id="PTHR12947:SF13">
    <property type="entry name" value="FI19924P1"/>
    <property type="match status" value="1"/>
</dbReference>
<evidence type="ECO:0000259" key="10">
    <source>
        <dbReference type="PROSITE" id="PS50249"/>
    </source>
</evidence>
<evidence type="ECO:0000256" key="2">
    <source>
        <dbReference type="ARBA" id="ARBA00010981"/>
    </source>
</evidence>
<feature type="region of interest" description="Disordered" evidence="9">
    <location>
        <begin position="268"/>
        <end position="326"/>
    </location>
</feature>
<sequence length="571" mass="62900">MSRSHVSGAGAGAGAGDGPTRPQSSTAAYAPLSPKDLARSAEMFEWRPQIPLKFHIGSLDAMYREGKTYLAERNYAKAYVLLMRFSIICVEKVSTHPEAHTPEGKRLVRTATRRLKTVMELLESIKTELVVARQRWADASRAKAATADTRESAHDRRSFSNTFAAQDPALSWNPHTQAELIDASEHVELAIALANKRVGDTHELGERASERLDDAAPQESNDVSRDMERARWRLDGITHPRPSSDDECRSREDRIDPVVPVSYNYPSIHRSAPVSYEPTQLDARGTRSSSSAARPPLPPKQSNREPVATASSPVPPPIPSRDTPLASRRYNNDLLMLQQKESSLTTTASVPPLPPPKTLDIAIADTPLRPAKSQYTFKPAAYLESGAPIRSVFLPDTLRSDFLRVARPNTDNGIETCGILCGKTANNALFITCLLIPQQIGTRDSCETTGEVATLEYCSEHDLIQIGWIHTHPTQTCFMSSLDMHTHAGYQIMMDESIAIVCAPTHEPSWGIFRLTNPPGLPYIGGCRKAGAFHEHDLKPHEIYTEAKNPPGHVFVVPGIDYTVADLRDKA</sequence>
<dbReference type="InterPro" id="IPR015063">
    <property type="entry name" value="USP8_dimer"/>
</dbReference>
<dbReference type="InterPro" id="IPR000555">
    <property type="entry name" value="JAMM/MPN+_dom"/>
</dbReference>
<keyword evidence="12" id="KW-1185">Reference proteome</keyword>
<name>A0ABP0DX48_9PEZI</name>
<reference evidence="11 12" key="1">
    <citation type="submission" date="2024-01" db="EMBL/GenBank/DDBJ databases">
        <authorList>
            <person name="Allen C."/>
            <person name="Tagirdzhanova G."/>
        </authorList>
    </citation>
    <scope>NUCLEOTIDE SEQUENCE [LARGE SCALE GENOMIC DNA]</scope>
    <source>
        <strain evidence="11 12">CBS 573.63</strain>
    </source>
</reference>
<dbReference type="Pfam" id="PF08969">
    <property type="entry name" value="USP8_dimer"/>
    <property type="match status" value="1"/>
</dbReference>
<dbReference type="InterPro" id="IPR044098">
    <property type="entry name" value="STAMBP/STALP-like_MPN"/>
</dbReference>
<evidence type="ECO:0000256" key="8">
    <source>
        <dbReference type="ARBA" id="ARBA00023049"/>
    </source>
</evidence>
<feature type="domain" description="MPN" evidence="10">
    <location>
        <begin position="391"/>
        <end position="519"/>
    </location>
</feature>
<evidence type="ECO:0000256" key="3">
    <source>
        <dbReference type="ARBA" id="ARBA00022670"/>
    </source>
</evidence>
<dbReference type="PROSITE" id="PS50249">
    <property type="entry name" value="MPN"/>
    <property type="match status" value="1"/>
</dbReference>
<dbReference type="InterPro" id="IPR037518">
    <property type="entry name" value="MPN"/>
</dbReference>
<feature type="compositionally biased region" description="Basic and acidic residues" evidence="9">
    <location>
        <begin position="222"/>
        <end position="255"/>
    </location>
</feature>
<keyword evidence="3" id="KW-0645">Protease</keyword>